<organism evidence="7 8">
    <name type="scientific">Methyloligella solikamskensis</name>
    <dbReference type="NCBI Taxonomy" id="1177756"/>
    <lineage>
        <taxon>Bacteria</taxon>
        <taxon>Pseudomonadati</taxon>
        <taxon>Pseudomonadota</taxon>
        <taxon>Alphaproteobacteria</taxon>
        <taxon>Hyphomicrobiales</taxon>
        <taxon>Hyphomicrobiaceae</taxon>
        <taxon>Methyloligella</taxon>
    </lineage>
</organism>
<feature type="domain" description="Thioredoxin" evidence="6">
    <location>
        <begin position="81"/>
        <end position="267"/>
    </location>
</feature>
<proteinExistence type="predicted"/>
<accession>A0ABW3JBH5</accession>
<dbReference type="Pfam" id="PF18312">
    <property type="entry name" value="ScsC_N"/>
    <property type="match status" value="1"/>
</dbReference>
<keyword evidence="8" id="KW-1185">Reference proteome</keyword>
<dbReference type="InterPro" id="IPR013766">
    <property type="entry name" value="Thioredoxin_domain"/>
</dbReference>
<feature type="chain" id="PRO_5046911963" evidence="5">
    <location>
        <begin position="23"/>
        <end position="278"/>
    </location>
</feature>
<evidence type="ECO:0000256" key="3">
    <source>
        <dbReference type="ARBA" id="ARBA00023157"/>
    </source>
</evidence>
<evidence type="ECO:0000313" key="7">
    <source>
        <dbReference type="EMBL" id="MFD0987586.1"/>
    </source>
</evidence>
<dbReference type="SUPFAM" id="SSF52833">
    <property type="entry name" value="Thioredoxin-like"/>
    <property type="match status" value="1"/>
</dbReference>
<evidence type="ECO:0000313" key="8">
    <source>
        <dbReference type="Proteomes" id="UP001597102"/>
    </source>
</evidence>
<dbReference type="CDD" id="cd03023">
    <property type="entry name" value="DsbA_Com1_like"/>
    <property type="match status" value="1"/>
</dbReference>
<dbReference type="EMBL" id="JBHTJO010000001">
    <property type="protein sequence ID" value="MFD0987586.1"/>
    <property type="molecule type" value="Genomic_DNA"/>
</dbReference>
<comment type="caution">
    <text evidence="7">The sequence shown here is derived from an EMBL/GenBank/DDBJ whole genome shotgun (WGS) entry which is preliminary data.</text>
</comment>
<dbReference type="Proteomes" id="UP001597102">
    <property type="component" value="Unassembled WGS sequence"/>
</dbReference>
<dbReference type="Pfam" id="PF01323">
    <property type="entry name" value="DSBA"/>
    <property type="match status" value="1"/>
</dbReference>
<protein>
    <submittedName>
        <fullName evidence="7">DsbA family protein</fullName>
    </submittedName>
</protein>
<feature type="signal peptide" evidence="5">
    <location>
        <begin position="1"/>
        <end position="22"/>
    </location>
</feature>
<keyword evidence="2" id="KW-0560">Oxidoreductase</keyword>
<dbReference type="PANTHER" id="PTHR13887">
    <property type="entry name" value="GLUTATHIONE S-TRANSFERASE KAPPA"/>
    <property type="match status" value="1"/>
</dbReference>
<keyword evidence="1 5" id="KW-0732">Signal</keyword>
<dbReference type="InterPro" id="IPR001853">
    <property type="entry name" value="DSBA-like_thioredoxin_dom"/>
</dbReference>
<dbReference type="InterPro" id="IPR041205">
    <property type="entry name" value="ScsC_N"/>
</dbReference>
<dbReference type="PROSITE" id="PS51352">
    <property type="entry name" value="THIOREDOXIN_2"/>
    <property type="match status" value="1"/>
</dbReference>
<keyword evidence="3" id="KW-1015">Disulfide bond</keyword>
<name>A0ABW3JBH5_9HYPH</name>
<evidence type="ECO:0000256" key="1">
    <source>
        <dbReference type="ARBA" id="ARBA00022729"/>
    </source>
</evidence>
<evidence type="ECO:0000256" key="4">
    <source>
        <dbReference type="ARBA" id="ARBA00023284"/>
    </source>
</evidence>
<evidence type="ECO:0000256" key="5">
    <source>
        <dbReference type="SAM" id="SignalP"/>
    </source>
</evidence>
<evidence type="ECO:0000256" key="2">
    <source>
        <dbReference type="ARBA" id="ARBA00023002"/>
    </source>
</evidence>
<gene>
    <name evidence="7" type="ORF">ACFQ2F_10820</name>
</gene>
<dbReference type="RefSeq" id="WP_379089715.1">
    <property type="nucleotide sequence ID" value="NZ_JBHTJO010000001.1"/>
</dbReference>
<dbReference type="Gene3D" id="3.40.30.10">
    <property type="entry name" value="Glutaredoxin"/>
    <property type="match status" value="1"/>
</dbReference>
<reference evidence="8" key="1">
    <citation type="journal article" date="2019" name="Int. J. Syst. Evol. Microbiol.">
        <title>The Global Catalogue of Microorganisms (GCM) 10K type strain sequencing project: providing services to taxonomists for standard genome sequencing and annotation.</title>
        <authorList>
            <consortium name="The Broad Institute Genomics Platform"/>
            <consortium name="The Broad Institute Genome Sequencing Center for Infectious Disease"/>
            <person name="Wu L."/>
            <person name="Ma J."/>
        </authorList>
    </citation>
    <scope>NUCLEOTIDE SEQUENCE [LARGE SCALE GENOMIC DNA]</scope>
    <source>
        <strain evidence="8">CCUG 61697</strain>
    </source>
</reference>
<keyword evidence="4" id="KW-0676">Redox-active center</keyword>
<dbReference type="InterPro" id="IPR036249">
    <property type="entry name" value="Thioredoxin-like_sf"/>
</dbReference>
<dbReference type="PANTHER" id="PTHR13887:SF14">
    <property type="entry name" value="DISULFIDE BOND FORMATION PROTEIN D"/>
    <property type="match status" value="1"/>
</dbReference>
<evidence type="ECO:0000259" key="6">
    <source>
        <dbReference type="PROSITE" id="PS51352"/>
    </source>
</evidence>
<sequence>MTARTGLLAALVAAIVSAAVTAAGLLIFAPGGSVEYADSPEAGQVSGLDMSDEGTRTQVIAVVRDYLVNNPEILVDMSQELDERQQQAQAEQQKQGIGENADEIFRSDYSYVGGNPDGDVTVVEFFDYNCGFCKRALPDVVKLTEEDDTVRVVFKELPIFGEDSEDAARAALAAKEQGKYFEMHQRLYNDPGKANKGKALAIAKDMGLDVEKLKEDMESDKVDAALEENMKIAQAIGLQGTPLYLVGDEMIAGAPDDLFEQLEANVAKIRENGCTTTC</sequence>